<dbReference type="InterPro" id="IPR007162">
    <property type="entry name" value="DUF366"/>
</dbReference>
<dbReference type="SUPFAM" id="SSF55681">
    <property type="entry name" value="Class II aaRS and biotin synthetases"/>
    <property type="match status" value="1"/>
</dbReference>
<sequence>MKAIDLGRIDYDGSQLHHAFAYEQANKLGATICYFRGNANVKEHLVDLEDSLADDFIKSEEMWHFIIEIPKATITEMVVWQRLFISMCIDNLRAFEAVLELGITREGDDIMVGDRKLSVSIATLSRFSGLIHVGININVGEGCPVEAIGLNEFIKEKERCSSIFGGNMAVAFAEEYEDVKNATFKVIEV</sequence>
<proteinExistence type="predicted"/>
<reference evidence="1" key="1">
    <citation type="journal article" date="2015" name="Nature">
        <title>Complex archaea that bridge the gap between prokaryotes and eukaryotes.</title>
        <authorList>
            <person name="Spang A."/>
            <person name="Saw J.H."/>
            <person name="Jorgensen S.L."/>
            <person name="Zaremba-Niedzwiedzka K."/>
            <person name="Martijn J."/>
            <person name="Lind A.E."/>
            <person name="van Eijk R."/>
            <person name="Schleper C."/>
            <person name="Guy L."/>
            <person name="Ettema T.J."/>
        </authorList>
    </citation>
    <scope>NUCLEOTIDE SEQUENCE</scope>
</reference>
<gene>
    <name evidence="1" type="ORF">LCGC14_1469300</name>
</gene>
<organism evidence="1">
    <name type="scientific">marine sediment metagenome</name>
    <dbReference type="NCBI Taxonomy" id="412755"/>
    <lineage>
        <taxon>unclassified sequences</taxon>
        <taxon>metagenomes</taxon>
        <taxon>ecological metagenomes</taxon>
    </lineage>
</organism>
<name>A0A0F9JCT3_9ZZZZ</name>
<dbReference type="Gene3D" id="3.30.930.10">
    <property type="entry name" value="Bira Bifunctional Protein, Domain 2"/>
    <property type="match status" value="1"/>
</dbReference>
<evidence type="ECO:0000313" key="1">
    <source>
        <dbReference type="EMBL" id="KKM67614.1"/>
    </source>
</evidence>
<comment type="caution">
    <text evidence="1">The sequence shown here is derived from an EMBL/GenBank/DDBJ whole genome shotgun (WGS) entry which is preliminary data.</text>
</comment>
<accession>A0A0F9JCT3</accession>
<dbReference type="Pfam" id="PF04017">
    <property type="entry name" value="DUF366"/>
    <property type="match status" value="1"/>
</dbReference>
<dbReference type="EMBL" id="LAZR01010317">
    <property type="protein sequence ID" value="KKM67614.1"/>
    <property type="molecule type" value="Genomic_DNA"/>
</dbReference>
<protein>
    <submittedName>
        <fullName evidence="1">Uncharacterized protein</fullName>
    </submittedName>
</protein>
<dbReference type="AlphaFoldDB" id="A0A0F9JCT3"/>
<dbReference type="InterPro" id="IPR045864">
    <property type="entry name" value="aa-tRNA-synth_II/BPL/LPL"/>
</dbReference>